<evidence type="ECO:0000313" key="2">
    <source>
        <dbReference type="EMBL" id="CBW74339.1"/>
    </source>
</evidence>
<proteinExistence type="predicted"/>
<reference evidence="2 3" key="1">
    <citation type="journal article" date="2011" name="J. Bacteriol.">
        <title>Complete genome sequence of Burkholderia rhizoxinica, an endosymbiont of Rhizopus microsporus.</title>
        <authorList>
            <person name="Lackner G."/>
            <person name="Moebius N."/>
            <person name="Partida-Martinez L."/>
            <person name="Hertweck C."/>
        </authorList>
    </citation>
    <scope>NUCLEOTIDE SEQUENCE [LARGE SCALE GENOMIC DNA]</scope>
    <source>
        <strain evidence="3">DSM 19002 / CIP 109453 / HKI 454</strain>
    </source>
</reference>
<gene>
    <name evidence="2" type="ordered locus">RBRH_02427</name>
</gene>
<dbReference type="HOGENOM" id="CLU_3165678_0_0_4"/>
<dbReference type="KEGG" id="brh:RBRH_02427"/>
<dbReference type="EMBL" id="FR687359">
    <property type="protein sequence ID" value="CBW74339.1"/>
    <property type="molecule type" value="Genomic_DNA"/>
</dbReference>
<organism evidence="2 3">
    <name type="scientific">Mycetohabitans rhizoxinica (strain DSM 19002 / CIP 109453 / HKI 454)</name>
    <name type="common">Paraburkholderia rhizoxinica</name>
    <dbReference type="NCBI Taxonomy" id="882378"/>
    <lineage>
        <taxon>Bacteria</taxon>
        <taxon>Pseudomonadati</taxon>
        <taxon>Pseudomonadota</taxon>
        <taxon>Betaproteobacteria</taxon>
        <taxon>Burkholderiales</taxon>
        <taxon>Burkholderiaceae</taxon>
        <taxon>Mycetohabitans</taxon>
    </lineage>
</organism>
<accession>E5AP07</accession>
<dbReference type="AlphaFoldDB" id="E5AP07"/>
<evidence type="ECO:0000256" key="1">
    <source>
        <dbReference type="SAM" id="MobiDB-lite"/>
    </source>
</evidence>
<protein>
    <submittedName>
        <fullName evidence="2">Uncharacterized protein</fullName>
    </submittedName>
</protein>
<dbReference type="STRING" id="882378.RBRH_02427"/>
<feature type="region of interest" description="Disordered" evidence="1">
    <location>
        <begin position="1"/>
        <end position="47"/>
    </location>
</feature>
<evidence type="ECO:0000313" key="3">
    <source>
        <dbReference type="Proteomes" id="UP000007437"/>
    </source>
</evidence>
<dbReference type="Proteomes" id="UP000007437">
    <property type="component" value="Chromosome"/>
</dbReference>
<feature type="compositionally biased region" description="Low complexity" evidence="1">
    <location>
        <begin position="18"/>
        <end position="37"/>
    </location>
</feature>
<name>E5AP07_MYCRK</name>
<sequence>MALSAADGLDRETVQPHRAGAAKPAAALAPMAQARRPGWQAGGPEPY</sequence>